<dbReference type="Pfam" id="PF00126">
    <property type="entry name" value="HTH_1"/>
    <property type="match status" value="1"/>
</dbReference>
<keyword evidence="4" id="KW-0804">Transcription</keyword>
<dbReference type="SUPFAM" id="SSF46785">
    <property type="entry name" value="Winged helix' DNA-binding domain"/>
    <property type="match status" value="1"/>
</dbReference>
<evidence type="ECO:0000313" key="7">
    <source>
        <dbReference type="Proteomes" id="UP000295371"/>
    </source>
</evidence>
<accession>A0A4R7IYM9</accession>
<evidence type="ECO:0000259" key="5">
    <source>
        <dbReference type="PROSITE" id="PS50931"/>
    </source>
</evidence>
<evidence type="ECO:0000256" key="4">
    <source>
        <dbReference type="ARBA" id="ARBA00023163"/>
    </source>
</evidence>
<dbReference type="Gene3D" id="3.40.190.10">
    <property type="entry name" value="Periplasmic binding protein-like II"/>
    <property type="match status" value="2"/>
</dbReference>
<evidence type="ECO:0000313" key="6">
    <source>
        <dbReference type="EMBL" id="TDT29882.1"/>
    </source>
</evidence>
<dbReference type="InterPro" id="IPR036388">
    <property type="entry name" value="WH-like_DNA-bd_sf"/>
</dbReference>
<comment type="similarity">
    <text evidence="1">Belongs to the LysR transcriptional regulatory family.</text>
</comment>
<feature type="domain" description="HTH lysR-type" evidence="5">
    <location>
        <begin position="10"/>
        <end position="68"/>
    </location>
</feature>
<evidence type="ECO:0000256" key="2">
    <source>
        <dbReference type="ARBA" id="ARBA00023015"/>
    </source>
</evidence>
<dbReference type="AlphaFoldDB" id="A0A4R7IYM9"/>
<keyword evidence="2" id="KW-0805">Transcription regulation</keyword>
<name>A0A4R7IYM9_9ACTN</name>
<reference evidence="6 7" key="1">
    <citation type="submission" date="2019-03" db="EMBL/GenBank/DDBJ databases">
        <title>Genomic Encyclopedia of Archaeal and Bacterial Type Strains, Phase II (KMG-II): from individual species to whole genera.</title>
        <authorList>
            <person name="Goeker M."/>
        </authorList>
    </citation>
    <scope>NUCLEOTIDE SEQUENCE [LARGE SCALE GENOMIC DNA]</scope>
    <source>
        <strain evidence="6 7">DSM 24323</strain>
    </source>
</reference>
<dbReference type="EMBL" id="SOAW01000003">
    <property type="protein sequence ID" value="TDT29882.1"/>
    <property type="molecule type" value="Genomic_DNA"/>
</dbReference>
<protein>
    <submittedName>
        <fullName evidence="6">DNA-binding transcriptional LysR family regulator</fullName>
    </submittedName>
</protein>
<dbReference type="GO" id="GO:0003677">
    <property type="term" value="F:DNA binding"/>
    <property type="evidence" value="ECO:0007669"/>
    <property type="project" value="UniProtKB-KW"/>
</dbReference>
<dbReference type="Proteomes" id="UP000295371">
    <property type="component" value="Unassembled WGS sequence"/>
</dbReference>
<dbReference type="InterPro" id="IPR000847">
    <property type="entry name" value="LysR_HTH_N"/>
</dbReference>
<organism evidence="6 7">
    <name type="scientific">Naumannella halotolerans</name>
    <dbReference type="NCBI Taxonomy" id="993414"/>
    <lineage>
        <taxon>Bacteria</taxon>
        <taxon>Bacillati</taxon>
        <taxon>Actinomycetota</taxon>
        <taxon>Actinomycetes</taxon>
        <taxon>Propionibacteriales</taxon>
        <taxon>Propionibacteriaceae</taxon>
        <taxon>Naumannella</taxon>
    </lineage>
</organism>
<evidence type="ECO:0000256" key="3">
    <source>
        <dbReference type="ARBA" id="ARBA00023125"/>
    </source>
</evidence>
<dbReference type="Gene3D" id="1.10.10.10">
    <property type="entry name" value="Winged helix-like DNA-binding domain superfamily/Winged helix DNA-binding domain"/>
    <property type="match status" value="1"/>
</dbReference>
<dbReference type="PANTHER" id="PTHR30346:SF0">
    <property type="entry name" value="HCA OPERON TRANSCRIPTIONAL ACTIVATOR HCAR"/>
    <property type="match status" value="1"/>
</dbReference>
<comment type="caution">
    <text evidence="6">The sequence shown here is derived from an EMBL/GenBank/DDBJ whole genome shotgun (WGS) entry which is preliminary data.</text>
</comment>
<dbReference type="PANTHER" id="PTHR30346">
    <property type="entry name" value="TRANSCRIPTIONAL DUAL REGULATOR HCAR-RELATED"/>
    <property type="match status" value="1"/>
</dbReference>
<dbReference type="PRINTS" id="PR00039">
    <property type="entry name" value="HTHLYSR"/>
</dbReference>
<proteinExistence type="inferred from homology"/>
<keyword evidence="3 6" id="KW-0238">DNA-binding</keyword>
<dbReference type="InterPro" id="IPR036390">
    <property type="entry name" value="WH_DNA-bd_sf"/>
</dbReference>
<keyword evidence="7" id="KW-1185">Reference proteome</keyword>
<dbReference type="PROSITE" id="PS50931">
    <property type="entry name" value="HTH_LYSR"/>
    <property type="match status" value="1"/>
</dbReference>
<evidence type="ECO:0000256" key="1">
    <source>
        <dbReference type="ARBA" id="ARBA00009437"/>
    </source>
</evidence>
<dbReference type="Pfam" id="PF03466">
    <property type="entry name" value="LysR_substrate"/>
    <property type="match status" value="1"/>
</dbReference>
<dbReference type="GO" id="GO:0003700">
    <property type="term" value="F:DNA-binding transcription factor activity"/>
    <property type="evidence" value="ECO:0007669"/>
    <property type="project" value="InterPro"/>
</dbReference>
<dbReference type="InterPro" id="IPR005119">
    <property type="entry name" value="LysR_subst-bd"/>
</dbReference>
<gene>
    <name evidence="6" type="ORF">CLV29_2904</name>
</gene>
<dbReference type="RefSeq" id="WP_243831956.1">
    <property type="nucleotide sequence ID" value="NZ_SOAW01000003.1"/>
</dbReference>
<dbReference type="GO" id="GO:0032993">
    <property type="term" value="C:protein-DNA complex"/>
    <property type="evidence" value="ECO:0007669"/>
    <property type="project" value="TreeGrafter"/>
</dbReference>
<dbReference type="SUPFAM" id="SSF53850">
    <property type="entry name" value="Periplasmic binding protein-like II"/>
    <property type="match status" value="1"/>
</dbReference>
<sequence length="307" mass="33277">MTWTADRSSITLVQLRYFQSAAVHLSMTAAAEEFYVAQSAVSSAIAALERGVGTQLFVRRRSKGLILTPAGSQLLVHVRELLAALDRAVESAQGVGEHVRGTLRLAFFVTIAPFALPELLSRARNLHPELSLEVVEVDAAQAVEELQSGRSEIAVGYDFGLANGIVSEVVDATPPYVLLAADHPLALKPSVGLRELGRERMILLDLPHSREYFLDLLHSVGIEPTIRHRTPSFETVRALVGHGHGYSILNQRPVDALAYDGGRVAAVPIRDQVSPLPVVISSLNGSHPSARARAVADLVRQVFADRR</sequence>